<evidence type="ECO:0000313" key="1">
    <source>
        <dbReference type="EMBL" id="KAJ7364362.1"/>
    </source>
</evidence>
<comment type="caution">
    <text evidence="1">The sequence shown here is derived from an EMBL/GenBank/DDBJ whole genome shotgun (WGS) entry which is preliminary data.</text>
</comment>
<accession>A0AAD7AP18</accession>
<evidence type="ECO:0008006" key="3">
    <source>
        <dbReference type="Google" id="ProtNLM"/>
    </source>
</evidence>
<organism evidence="1 2">
    <name type="scientific">Mycena albidolilacea</name>
    <dbReference type="NCBI Taxonomy" id="1033008"/>
    <lineage>
        <taxon>Eukaryota</taxon>
        <taxon>Fungi</taxon>
        <taxon>Dikarya</taxon>
        <taxon>Basidiomycota</taxon>
        <taxon>Agaricomycotina</taxon>
        <taxon>Agaricomycetes</taxon>
        <taxon>Agaricomycetidae</taxon>
        <taxon>Agaricales</taxon>
        <taxon>Marasmiineae</taxon>
        <taxon>Mycenaceae</taxon>
        <taxon>Mycena</taxon>
    </lineage>
</organism>
<proteinExistence type="predicted"/>
<protein>
    <recommendedName>
        <fullName evidence="3">F-box domain-containing protein</fullName>
    </recommendedName>
</protein>
<dbReference type="AlphaFoldDB" id="A0AAD7AP18"/>
<evidence type="ECO:0000313" key="2">
    <source>
        <dbReference type="Proteomes" id="UP001218218"/>
    </source>
</evidence>
<name>A0AAD7AP18_9AGAR</name>
<dbReference type="Proteomes" id="UP001218218">
    <property type="component" value="Unassembled WGS sequence"/>
</dbReference>
<sequence length="288" mass="32148">MSSQSTQPRIPPELIAEIAAHSADDPPALRAMSLVSKAVRTFAIEHLFAVIHFACEQDITWWGAMVQRTPRLQHIVKRVKFSDPSADGIKCHQQVQSPEPLSKAVVPPKIPIMPNVSIVEWESDIDSDTHTIDNSMAIAYMSLFPNSTELCLSGMNFYPAGFASGFDKLARFLCGRKLRVLSFWNTHVWGELNDERLTFDLTALEELRVVGCCPDFFDSTEFVSQLVEASRPAALKSLTFAGRFSLGTSNAPCSLQTIENILLIANPCLVNLSLIWDFYVWEPNLWAC</sequence>
<reference evidence="1" key="1">
    <citation type="submission" date="2023-03" db="EMBL/GenBank/DDBJ databases">
        <title>Massive genome expansion in bonnet fungi (Mycena s.s.) driven by repeated elements and novel gene families across ecological guilds.</title>
        <authorList>
            <consortium name="Lawrence Berkeley National Laboratory"/>
            <person name="Harder C.B."/>
            <person name="Miyauchi S."/>
            <person name="Viragh M."/>
            <person name="Kuo A."/>
            <person name="Thoen E."/>
            <person name="Andreopoulos B."/>
            <person name="Lu D."/>
            <person name="Skrede I."/>
            <person name="Drula E."/>
            <person name="Henrissat B."/>
            <person name="Morin E."/>
            <person name="Kohler A."/>
            <person name="Barry K."/>
            <person name="LaButti K."/>
            <person name="Morin E."/>
            <person name="Salamov A."/>
            <person name="Lipzen A."/>
            <person name="Mereny Z."/>
            <person name="Hegedus B."/>
            <person name="Baldrian P."/>
            <person name="Stursova M."/>
            <person name="Weitz H."/>
            <person name="Taylor A."/>
            <person name="Grigoriev I.V."/>
            <person name="Nagy L.G."/>
            <person name="Martin F."/>
            <person name="Kauserud H."/>
        </authorList>
    </citation>
    <scope>NUCLEOTIDE SEQUENCE</scope>
    <source>
        <strain evidence="1">CBHHK002</strain>
    </source>
</reference>
<gene>
    <name evidence="1" type="ORF">DFH08DRAFT_272269</name>
</gene>
<dbReference type="EMBL" id="JARIHO010000003">
    <property type="protein sequence ID" value="KAJ7364362.1"/>
    <property type="molecule type" value="Genomic_DNA"/>
</dbReference>
<keyword evidence="2" id="KW-1185">Reference proteome</keyword>